<organism evidence="4 5">
    <name type="scientific">Thalassospira profundimaris</name>
    <dbReference type="NCBI Taxonomy" id="502049"/>
    <lineage>
        <taxon>Bacteria</taxon>
        <taxon>Pseudomonadati</taxon>
        <taxon>Pseudomonadota</taxon>
        <taxon>Alphaproteobacteria</taxon>
        <taxon>Rhodospirillales</taxon>
        <taxon>Thalassospiraceae</taxon>
        <taxon>Thalassospira</taxon>
    </lineage>
</organism>
<dbReference type="GO" id="GO:0003700">
    <property type="term" value="F:DNA-binding transcription factor activity"/>
    <property type="evidence" value="ECO:0007669"/>
    <property type="project" value="TreeGrafter"/>
</dbReference>
<reference evidence="4 5" key="1">
    <citation type="submission" date="2014-07" db="EMBL/GenBank/DDBJ databases">
        <title>Draft genome sequence of Thalassospira profundimaris 35.</title>
        <authorList>
            <person name="Lai Q."/>
            <person name="Shao Z."/>
        </authorList>
    </citation>
    <scope>NUCLEOTIDE SEQUENCE [LARGE SCALE GENOMIC DNA]</scope>
    <source>
        <strain evidence="4 5">35</strain>
    </source>
</reference>
<dbReference type="Gene3D" id="1.10.10.60">
    <property type="entry name" value="Homeodomain-like"/>
    <property type="match status" value="1"/>
</dbReference>
<keyword evidence="1 2" id="KW-0238">DNA-binding</keyword>
<dbReference type="SUPFAM" id="SSF46689">
    <property type="entry name" value="Homeodomain-like"/>
    <property type="match status" value="1"/>
</dbReference>
<dbReference type="InterPro" id="IPR050109">
    <property type="entry name" value="HTH-type_TetR-like_transc_reg"/>
</dbReference>
<protein>
    <submittedName>
        <fullName evidence="4">TetR family transcriptional regulator</fullName>
    </submittedName>
</protein>
<dbReference type="EMBL" id="JPWF01000004">
    <property type="protein sequence ID" value="RCK37973.1"/>
    <property type="molecule type" value="Genomic_DNA"/>
</dbReference>
<dbReference type="AlphaFoldDB" id="A0A367W978"/>
<dbReference type="OrthoDB" id="9816431at2"/>
<dbReference type="PRINTS" id="PR00455">
    <property type="entry name" value="HTHTETR"/>
</dbReference>
<proteinExistence type="predicted"/>
<feature type="DNA-binding region" description="H-T-H motif" evidence="2">
    <location>
        <begin position="35"/>
        <end position="54"/>
    </location>
</feature>
<dbReference type="Pfam" id="PF14246">
    <property type="entry name" value="TetR_C_7"/>
    <property type="match status" value="1"/>
</dbReference>
<dbReference type="Gene3D" id="1.10.357.10">
    <property type="entry name" value="Tetracycline Repressor, domain 2"/>
    <property type="match status" value="1"/>
</dbReference>
<dbReference type="PROSITE" id="PS50977">
    <property type="entry name" value="HTH_TETR_2"/>
    <property type="match status" value="1"/>
</dbReference>
<dbReference type="SUPFAM" id="SSF48498">
    <property type="entry name" value="Tetracyclin repressor-like, C-terminal domain"/>
    <property type="match status" value="1"/>
</dbReference>
<dbReference type="PANTHER" id="PTHR30055">
    <property type="entry name" value="HTH-TYPE TRANSCRIPTIONAL REGULATOR RUTR"/>
    <property type="match status" value="1"/>
</dbReference>
<gene>
    <name evidence="4" type="ORF">TH19_08155</name>
</gene>
<name>A0A367W978_9PROT</name>
<dbReference type="RefSeq" id="WP_114101774.1">
    <property type="nucleotide sequence ID" value="NZ_JPWF01000004.1"/>
</dbReference>
<evidence type="ECO:0000313" key="5">
    <source>
        <dbReference type="Proteomes" id="UP000253226"/>
    </source>
</evidence>
<evidence type="ECO:0000256" key="2">
    <source>
        <dbReference type="PROSITE-ProRule" id="PRU00335"/>
    </source>
</evidence>
<dbReference type="Proteomes" id="UP000253226">
    <property type="component" value="Unassembled WGS sequence"/>
</dbReference>
<evidence type="ECO:0000313" key="4">
    <source>
        <dbReference type="EMBL" id="RCK37973.1"/>
    </source>
</evidence>
<dbReference type="Pfam" id="PF00440">
    <property type="entry name" value="TetR_N"/>
    <property type="match status" value="1"/>
</dbReference>
<comment type="caution">
    <text evidence="4">The sequence shown here is derived from an EMBL/GenBank/DDBJ whole genome shotgun (WGS) entry which is preliminary data.</text>
</comment>
<dbReference type="PANTHER" id="PTHR30055:SF119">
    <property type="entry name" value="NALC"/>
    <property type="match status" value="1"/>
</dbReference>
<dbReference type="GO" id="GO:0000976">
    <property type="term" value="F:transcription cis-regulatory region binding"/>
    <property type="evidence" value="ECO:0007669"/>
    <property type="project" value="TreeGrafter"/>
</dbReference>
<dbReference type="InterPro" id="IPR036271">
    <property type="entry name" value="Tet_transcr_reg_TetR-rel_C_sf"/>
</dbReference>
<feature type="domain" description="HTH tetR-type" evidence="3">
    <location>
        <begin position="12"/>
        <end position="72"/>
    </location>
</feature>
<evidence type="ECO:0000259" key="3">
    <source>
        <dbReference type="PROSITE" id="PS50977"/>
    </source>
</evidence>
<dbReference type="InterPro" id="IPR001647">
    <property type="entry name" value="HTH_TetR"/>
</dbReference>
<accession>A0A367W978</accession>
<sequence length="212" mass="24174">MSDPKKIDPRTLKRRDAMIEAARELFCEHGLAGTTLEMITAEAGGSRRTIYELFGNKDGVFEAVIRNCTGRVTSIMADLELTQLPLRAALIHFGETLMTLLTMPDTIRYMRLFLAEVPRFPKLGQVFYESGLMTGRRIITSYFERQMAEGKFPQNDPKQAAVFFTSLLKADYDFRQMTYMGWEPQAQDLHAHVIAAVDMFLRGYGLDPEKMD</sequence>
<dbReference type="InterPro" id="IPR039536">
    <property type="entry name" value="TetR_C_Proteobacteria"/>
</dbReference>
<evidence type="ECO:0000256" key="1">
    <source>
        <dbReference type="ARBA" id="ARBA00023125"/>
    </source>
</evidence>
<dbReference type="InterPro" id="IPR009057">
    <property type="entry name" value="Homeodomain-like_sf"/>
</dbReference>